<keyword evidence="3" id="KW-1185">Reference proteome</keyword>
<dbReference type="EMBL" id="CP060202">
    <property type="protein sequence ID" value="QNH61838.1"/>
    <property type="molecule type" value="Genomic_DNA"/>
</dbReference>
<evidence type="ECO:0000313" key="2">
    <source>
        <dbReference type="EMBL" id="QNH61838.1"/>
    </source>
</evidence>
<dbReference type="Pfam" id="PF04397">
    <property type="entry name" value="LytTR"/>
    <property type="match status" value="1"/>
</dbReference>
<evidence type="ECO:0000259" key="1">
    <source>
        <dbReference type="PROSITE" id="PS50930"/>
    </source>
</evidence>
<dbReference type="PANTHER" id="PTHR43102:SF2">
    <property type="entry name" value="GAF DOMAIN-CONTAINING PROTEIN"/>
    <property type="match status" value="1"/>
</dbReference>
<dbReference type="Pfam" id="PF01590">
    <property type="entry name" value="GAF"/>
    <property type="match status" value="1"/>
</dbReference>
<dbReference type="InterPro" id="IPR029016">
    <property type="entry name" value="GAF-like_dom_sf"/>
</dbReference>
<name>A0A7G7W645_9BACT</name>
<organism evidence="2 3">
    <name type="scientific">Hymenobacter sediminicola</name>
    <dbReference type="NCBI Taxonomy" id="2761579"/>
    <lineage>
        <taxon>Bacteria</taxon>
        <taxon>Pseudomonadati</taxon>
        <taxon>Bacteroidota</taxon>
        <taxon>Cytophagia</taxon>
        <taxon>Cytophagales</taxon>
        <taxon>Hymenobacteraceae</taxon>
        <taxon>Hymenobacter</taxon>
    </lineage>
</organism>
<dbReference type="RefSeq" id="WP_185887760.1">
    <property type="nucleotide sequence ID" value="NZ_CP060202.1"/>
</dbReference>
<gene>
    <name evidence="2" type="ORF">H4317_17065</name>
</gene>
<dbReference type="Gene3D" id="2.40.50.1020">
    <property type="entry name" value="LytTr DNA-binding domain"/>
    <property type="match status" value="1"/>
</dbReference>
<dbReference type="InterPro" id="IPR003018">
    <property type="entry name" value="GAF"/>
</dbReference>
<dbReference type="SUPFAM" id="SSF55781">
    <property type="entry name" value="GAF domain-like"/>
    <property type="match status" value="1"/>
</dbReference>
<feature type="domain" description="HTH LytTR-type" evidence="1">
    <location>
        <begin position="215"/>
        <end position="282"/>
    </location>
</feature>
<dbReference type="AlphaFoldDB" id="A0A7G7W645"/>
<evidence type="ECO:0000313" key="3">
    <source>
        <dbReference type="Proteomes" id="UP000515489"/>
    </source>
</evidence>
<proteinExistence type="predicted"/>
<dbReference type="PROSITE" id="PS50930">
    <property type="entry name" value="HTH_LYTTR"/>
    <property type="match status" value="1"/>
</dbReference>
<keyword evidence="2" id="KW-0238">DNA-binding</keyword>
<dbReference type="KEGG" id="hsk:H4317_17065"/>
<reference evidence="2 3" key="1">
    <citation type="submission" date="2020-08" db="EMBL/GenBank/DDBJ databases">
        <title>Hymenobacter sp. S2-20-2 genome sequencing.</title>
        <authorList>
            <person name="Jin L."/>
        </authorList>
    </citation>
    <scope>NUCLEOTIDE SEQUENCE [LARGE SCALE GENOMIC DNA]</scope>
    <source>
        <strain evidence="2 3">S2-20-2</strain>
    </source>
</reference>
<accession>A0A7G7W645</accession>
<dbReference type="SMART" id="SM00850">
    <property type="entry name" value="LytTR"/>
    <property type="match status" value="1"/>
</dbReference>
<dbReference type="Proteomes" id="UP000515489">
    <property type="component" value="Chromosome"/>
</dbReference>
<dbReference type="InterPro" id="IPR007492">
    <property type="entry name" value="LytTR_DNA-bd_dom"/>
</dbReference>
<dbReference type="Gene3D" id="3.30.450.40">
    <property type="match status" value="1"/>
</dbReference>
<sequence>MPKSTSVKVSSEIETSIGFPKHALHSKEADRLEALRNYQVLDTPSEAAFDNLVRLASYICGTPMSMMSFIDDKRQWIKACNVEFDVKEVDRNFTFCQYALQIDDVFEVPDAQKDPLFQHYPSVVNDPNVRFYAGAALITPDGQALGTICTIDTEPRQLTAQQRDALRILAKEAVTHLELRRARLQLEQESQKLDGLIRMANDAAQSMFMGSRNEIFVKQEHRLIRVHTEDIRYVEALGDYVNIYTSRERYTVYSTMKELETKLPAREFARIHRKYIVCLDRIMAIEGDSVQVDVGRPQDRQSPTLIPIGNSYKSILLSRLNLI</sequence>
<protein>
    <submittedName>
        <fullName evidence="2">GAF domain-containing DNA-binding protein</fullName>
    </submittedName>
</protein>
<dbReference type="PANTHER" id="PTHR43102">
    <property type="entry name" value="SLR1143 PROTEIN"/>
    <property type="match status" value="1"/>
</dbReference>
<dbReference type="GO" id="GO:0003677">
    <property type="term" value="F:DNA binding"/>
    <property type="evidence" value="ECO:0007669"/>
    <property type="project" value="UniProtKB-KW"/>
</dbReference>
<dbReference type="SMART" id="SM00065">
    <property type="entry name" value="GAF"/>
    <property type="match status" value="1"/>
</dbReference>